<accession>A0A2P7BQ55</accession>
<feature type="compositionally biased region" description="Basic and acidic residues" evidence="1">
    <location>
        <begin position="99"/>
        <end position="121"/>
    </location>
</feature>
<feature type="region of interest" description="Disordered" evidence="1">
    <location>
        <begin position="71"/>
        <end position="138"/>
    </location>
</feature>
<organism evidence="2 3">
    <name type="scientific">Phyllobacterium brassicacearum</name>
    <dbReference type="NCBI Taxonomy" id="314235"/>
    <lineage>
        <taxon>Bacteria</taxon>
        <taxon>Pseudomonadati</taxon>
        <taxon>Pseudomonadota</taxon>
        <taxon>Alphaproteobacteria</taxon>
        <taxon>Hyphomicrobiales</taxon>
        <taxon>Phyllobacteriaceae</taxon>
        <taxon>Phyllobacterium</taxon>
    </lineage>
</organism>
<gene>
    <name evidence="2" type="ORF">CU102_12490</name>
</gene>
<dbReference type="Proteomes" id="UP000241444">
    <property type="component" value="Unassembled WGS sequence"/>
</dbReference>
<dbReference type="EMBL" id="PGGO01000008">
    <property type="protein sequence ID" value="PSH68576.1"/>
    <property type="molecule type" value="Genomic_DNA"/>
</dbReference>
<name>A0A2P7BQ55_9HYPH</name>
<dbReference type="AlphaFoldDB" id="A0A2P7BQ55"/>
<evidence type="ECO:0008006" key="4">
    <source>
        <dbReference type="Google" id="ProtNLM"/>
    </source>
</evidence>
<proteinExistence type="predicted"/>
<comment type="caution">
    <text evidence="2">The sequence shown here is derived from an EMBL/GenBank/DDBJ whole genome shotgun (WGS) entry which is preliminary data.</text>
</comment>
<protein>
    <recommendedName>
        <fullName evidence="4">DUF1376 domain-containing protein</fullName>
    </recommendedName>
</protein>
<evidence type="ECO:0000313" key="2">
    <source>
        <dbReference type="EMBL" id="PSH68576.1"/>
    </source>
</evidence>
<sequence>MGPELIGAYIVLLDLIYARGGETMRDDRHLAGILGCSIRKATSLTDGLVEQNKIQFEDGYLSNLRAKRDVKSARNSYETRSKSQSDRRENEAELNENNGLKDKPEASAFIRKDKNRIDEKPAGFSERANARKPNGFVHVRKSTDAARLLIQELQENEQFGEDRGDEIIDQVVRQFPAIAHVRP</sequence>
<keyword evidence="3" id="KW-1185">Reference proteome</keyword>
<evidence type="ECO:0000313" key="3">
    <source>
        <dbReference type="Proteomes" id="UP000241444"/>
    </source>
</evidence>
<reference evidence="3" key="1">
    <citation type="submission" date="2017-11" db="EMBL/GenBank/DDBJ databases">
        <authorList>
            <person name="Kuznetsova I."/>
            <person name="Sazanova A."/>
            <person name="Chirak E."/>
            <person name="Safronova V."/>
            <person name="Willems A."/>
        </authorList>
    </citation>
    <scope>NUCLEOTIDE SEQUENCE [LARGE SCALE GENOMIC DNA]</scope>
    <source>
        <strain evidence="3">STM 196</strain>
    </source>
</reference>
<feature type="compositionally biased region" description="Basic and acidic residues" evidence="1">
    <location>
        <begin position="71"/>
        <end position="91"/>
    </location>
</feature>
<evidence type="ECO:0000256" key="1">
    <source>
        <dbReference type="SAM" id="MobiDB-lite"/>
    </source>
</evidence>